<organism evidence="1 2">
    <name type="scientific">Candidatus Wildermuthbacteria bacterium RIFCSPHIGHO2_02_FULL_48_16</name>
    <dbReference type="NCBI Taxonomy" id="1802453"/>
    <lineage>
        <taxon>Bacteria</taxon>
        <taxon>Candidatus Wildermuthiibacteriota</taxon>
    </lineage>
</organism>
<gene>
    <name evidence="1" type="ORF">A3J68_02480</name>
</gene>
<dbReference type="AlphaFoldDB" id="A0A1G2R8G3"/>
<dbReference type="Proteomes" id="UP000178529">
    <property type="component" value="Unassembled WGS sequence"/>
</dbReference>
<dbReference type="EMBL" id="MHTY01000005">
    <property type="protein sequence ID" value="OHA69165.1"/>
    <property type="molecule type" value="Genomic_DNA"/>
</dbReference>
<proteinExistence type="predicted"/>
<evidence type="ECO:0000313" key="1">
    <source>
        <dbReference type="EMBL" id="OHA69165.1"/>
    </source>
</evidence>
<comment type="caution">
    <text evidence="1">The sequence shown here is derived from an EMBL/GenBank/DDBJ whole genome shotgun (WGS) entry which is preliminary data.</text>
</comment>
<name>A0A1G2R8G3_9BACT</name>
<sequence>MYFTLANKNLPQKSELKKRKGGLTHHHSFCPVIGSALEALTKGVEGVPSFAGSAKRTGNSS</sequence>
<evidence type="ECO:0000313" key="2">
    <source>
        <dbReference type="Proteomes" id="UP000178529"/>
    </source>
</evidence>
<accession>A0A1G2R8G3</accession>
<protein>
    <submittedName>
        <fullName evidence="1">Uncharacterized protein</fullName>
    </submittedName>
</protein>
<reference evidence="1 2" key="1">
    <citation type="journal article" date="2016" name="Nat. Commun.">
        <title>Thousands of microbial genomes shed light on interconnected biogeochemical processes in an aquifer system.</title>
        <authorList>
            <person name="Anantharaman K."/>
            <person name="Brown C.T."/>
            <person name="Hug L.A."/>
            <person name="Sharon I."/>
            <person name="Castelle C.J."/>
            <person name="Probst A.J."/>
            <person name="Thomas B.C."/>
            <person name="Singh A."/>
            <person name="Wilkins M.J."/>
            <person name="Karaoz U."/>
            <person name="Brodie E.L."/>
            <person name="Williams K.H."/>
            <person name="Hubbard S.S."/>
            <person name="Banfield J.F."/>
        </authorList>
    </citation>
    <scope>NUCLEOTIDE SEQUENCE [LARGE SCALE GENOMIC DNA]</scope>
</reference>